<organism evidence="3 4">
    <name type="scientific">Cadophora malorum</name>
    <dbReference type="NCBI Taxonomy" id="108018"/>
    <lineage>
        <taxon>Eukaryota</taxon>
        <taxon>Fungi</taxon>
        <taxon>Dikarya</taxon>
        <taxon>Ascomycota</taxon>
        <taxon>Pezizomycotina</taxon>
        <taxon>Leotiomycetes</taxon>
        <taxon>Helotiales</taxon>
        <taxon>Ploettnerulaceae</taxon>
        <taxon>Cadophora</taxon>
    </lineage>
</organism>
<feature type="region of interest" description="Disordered" evidence="2">
    <location>
        <begin position="205"/>
        <end position="301"/>
    </location>
</feature>
<feature type="region of interest" description="Disordered" evidence="2">
    <location>
        <begin position="486"/>
        <end position="567"/>
    </location>
</feature>
<accession>A0A8H8BVP7</accession>
<evidence type="ECO:0000313" key="3">
    <source>
        <dbReference type="EMBL" id="KAG4425439.1"/>
    </source>
</evidence>
<evidence type="ECO:0000256" key="2">
    <source>
        <dbReference type="SAM" id="MobiDB-lite"/>
    </source>
</evidence>
<feature type="coiled-coil region" evidence="1">
    <location>
        <begin position="379"/>
        <end position="432"/>
    </location>
</feature>
<dbReference type="OrthoDB" id="3565246at2759"/>
<evidence type="ECO:0000313" key="4">
    <source>
        <dbReference type="Proteomes" id="UP000664132"/>
    </source>
</evidence>
<evidence type="ECO:0000256" key="1">
    <source>
        <dbReference type="SAM" id="Coils"/>
    </source>
</evidence>
<proteinExistence type="predicted"/>
<name>A0A8H8BVP7_9HELO</name>
<feature type="compositionally biased region" description="Acidic residues" evidence="2">
    <location>
        <begin position="283"/>
        <end position="301"/>
    </location>
</feature>
<sequence length="567" mass="62421">MATSSEGFKGLAATKYKGVQIDLLEGHIHEFKGNFIAIPIPANNMIFSKRFSAKRVFEAAGDANGEGALSIEVKKGATAPLEDREGSVNVTRAYELEPGVKKIIHHGTAGLEIPQPDGIKIALKATALVIDNLVKKRLRNPSDKELPAQIGIVLPPPEGEDVREDKRDEAYRRKLVDHFVDELPKHLKYSLAPAGVNAPPESFNAPAGPAVARGPSGGQYRATSSGLPTATRTCCPAAEPAQSPLKPPSEHDSPEENIDQDIGDHNDDEKKIEDVDNNSNQDPGDEEKEEGDEEGYGEEVEDKTYKGVLIELCAGVIYHFPSANPKGPPYARILVTDAVIELDGSGGADDESIHAAASRLLQDQLRETFRPRKLETTVKIEARKKLEAEELQISREELKKNLDNLYRRIGEEKRFEREKKHAERAAAEKAKETRKYMVLVQTGKLRPVQGTSEDVPMTQPTRHIRHEAKEGQRRGKVLFTAMPAKSGPQISRKIPGTRRSPAQKMSARKTVEEAVTEPRPGKEGCFLAPEQIVDSGIGTRLRTGPKRSRSDIEEQQVASKQSKRLKM</sequence>
<dbReference type="Proteomes" id="UP000664132">
    <property type="component" value="Unassembled WGS sequence"/>
</dbReference>
<reference evidence="3" key="1">
    <citation type="submission" date="2021-02" db="EMBL/GenBank/DDBJ databases">
        <title>Genome sequence Cadophora malorum strain M34.</title>
        <authorList>
            <person name="Stefanovic E."/>
            <person name="Vu D."/>
            <person name="Scully C."/>
            <person name="Dijksterhuis J."/>
            <person name="Roader J."/>
            <person name="Houbraken J."/>
        </authorList>
    </citation>
    <scope>NUCLEOTIDE SEQUENCE</scope>
    <source>
        <strain evidence="3">M34</strain>
    </source>
</reference>
<feature type="compositionally biased region" description="Polar residues" evidence="2">
    <location>
        <begin position="221"/>
        <end position="232"/>
    </location>
</feature>
<dbReference type="AlphaFoldDB" id="A0A8H8BVP7"/>
<gene>
    <name evidence="3" type="ORF">IFR04_001358</name>
</gene>
<dbReference type="EMBL" id="JAFJYH010000010">
    <property type="protein sequence ID" value="KAG4425439.1"/>
    <property type="molecule type" value="Genomic_DNA"/>
</dbReference>
<keyword evidence="1" id="KW-0175">Coiled coil</keyword>
<keyword evidence="4" id="KW-1185">Reference proteome</keyword>
<feature type="compositionally biased region" description="Basic and acidic residues" evidence="2">
    <location>
        <begin position="262"/>
        <end position="274"/>
    </location>
</feature>
<protein>
    <submittedName>
        <fullName evidence="3">Uncharacterized protein</fullName>
    </submittedName>
</protein>
<comment type="caution">
    <text evidence="3">The sequence shown here is derived from an EMBL/GenBank/DDBJ whole genome shotgun (WGS) entry which is preliminary data.</text>
</comment>